<reference evidence="1 2" key="1">
    <citation type="submission" date="2014-06" db="EMBL/GenBank/DDBJ databases">
        <title>Draft genome sequence of the putrescine producing strain Lactococcus lactis subsp cremoris GE214.</title>
        <authorList>
            <person name="Ladero V."/>
            <person name="Linares D.M."/>
            <person name="del Rio B."/>
            <person name="Mayo B."/>
            <person name="Martin M.C."/>
            <person name="Fernandez M."/>
            <person name="Alvarez M.A."/>
        </authorList>
    </citation>
    <scope>NUCLEOTIDE SEQUENCE [LARGE SCALE GENOMIC DNA]</scope>
    <source>
        <strain evidence="1 2">GE214</strain>
    </source>
</reference>
<evidence type="ECO:0000313" key="2">
    <source>
        <dbReference type="Proteomes" id="UP000028401"/>
    </source>
</evidence>
<accession>A0A084A7F8</accession>
<name>A0A084A7F8_LACLC</name>
<gene>
    <name evidence="1" type="ORF">U725_02566</name>
</gene>
<dbReference type="RefSeq" id="WP_011834160.1">
    <property type="nucleotide sequence ID" value="NZ_AZSI01000204.1"/>
</dbReference>
<comment type="caution">
    <text evidence="1">The sequence shown here is derived from an EMBL/GenBank/DDBJ whole genome shotgun (WGS) entry which is preliminary data.</text>
</comment>
<sequence>MEVKYKNKSVEVWEISKTNEQPDWVKQAFKENYLSWYDDRLKILLTGINPTAKRNIKLGIMNGILSVGQGFGGTYAMGNIGDFLDITNGRVISKKYFIKHYYIKIDDE</sequence>
<dbReference type="Proteomes" id="UP000028401">
    <property type="component" value="Unassembled WGS sequence"/>
</dbReference>
<dbReference type="EMBL" id="AZSI01000204">
    <property type="protein sequence ID" value="KEY61237.1"/>
    <property type="molecule type" value="Genomic_DNA"/>
</dbReference>
<dbReference type="PATRIC" id="fig|1415168.3.peg.2615"/>
<organism evidence="1 2">
    <name type="scientific">Lactococcus cremoris subsp. cremoris GE214</name>
    <dbReference type="NCBI Taxonomy" id="1415168"/>
    <lineage>
        <taxon>Bacteria</taxon>
        <taxon>Bacillati</taxon>
        <taxon>Bacillota</taxon>
        <taxon>Bacilli</taxon>
        <taxon>Lactobacillales</taxon>
        <taxon>Streptococcaceae</taxon>
        <taxon>Lactococcus</taxon>
        <taxon>Lactococcus cremoris subsp. cremoris</taxon>
    </lineage>
</organism>
<evidence type="ECO:0000313" key="1">
    <source>
        <dbReference type="EMBL" id="KEY61237.1"/>
    </source>
</evidence>
<dbReference type="AlphaFoldDB" id="A0A084A7F8"/>
<proteinExistence type="predicted"/>
<protein>
    <submittedName>
        <fullName evidence="1">Phage protein</fullName>
    </submittedName>
</protein>